<evidence type="ECO:0000256" key="1">
    <source>
        <dbReference type="SAM" id="MobiDB-lite"/>
    </source>
</evidence>
<feature type="compositionally biased region" description="Basic and acidic residues" evidence="1">
    <location>
        <begin position="236"/>
        <end position="251"/>
    </location>
</feature>
<feature type="region of interest" description="Disordered" evidence="1">
    <location>
        <begin position="230"/>
        <end position="255"/>
    </location>
</feature>
<accession>A0A9W9Q8S6</accession>
<dbReference type="Pfam" id="PF23584">
    <property type="entry name" value="DUF7136"/>
    <property type="match status" value="1"/>
</dbReference>
<feature type="chain" id="PRO_5040859311" description="DUF7136 domain-containing protein" evidence="2">
    <location>
        <begin position="26"/>
        <end position="280"/>
    </location>
</feature>
<protein>
    <recommendedName>
        <fullName evidence="3">DUF7136 domain-containing protein</fullName>
    </recommendedName>
</protein>
<sequence length="280" mass="29824">MYTTFNNKLYLGSLLAFGVCTEVMGASATSGVFEVDLIFPRNETYAPSEEMPLVFAVQNPHLVAPLQVDVSWFISPYRDYVNITEPSQFDSNSISSSDSDPYFLYNITDAANTEGIWEVTWFVNYGYCEGTSGEPLFYTQNSTTSQVAFTVKNGAAEPDLTAATKKGACGTAIAAWNVTGTLDAEESAHWGSDKCAVISRKSPWATVDPCAVKFDAATASNISASLNISTGGKGSTDGKDSDEKDSDEKNPAADNASAVHLPVGVTSLTALFAGLTYILA</sequence>
<name>A0A9W9Q8S6_PENBR</name>
<dbReference type="Proteomes" id="UP001147695">
    <property type="component" value="Unassembled WGS sequence"/>
</dbReference>
<proteinExistence type="predicted"/>
<evidence type="ECO:0000259" key="3">
    <source>
        <dbReference type="Pfam" id="PF23584"/>
    </source>
</evidence>
<organism evidence="4 5">
    <name type="scientific">Penicillium brevicompactum</name>
    <dbReference type="NCBI Taxonomy" id="5074"/>
    <lineage>
        <taxon>Eukaryota</taxon>
        <taxon>Fungi</taxon>
        <taxon>Dikarya</taxon>
        <taxon>Ascomycota</taxon>
        <taxon>Pezizomycotina</taxon>
        <taxon>Eurotiomycetes</taxon>
        <taxon>Eurotiomycetidae</taxon>
        <taxon>Eurotiales</taxon>
        <taxon>Aspergillaceae</taxon>
        <taxon>Penicillium</taxon>
    </lineage>
</organism>
<reference evidence="4" key="1">
    <citation type="submission" date="2022-12" db="EMBL/GenBank/DDBJ databases">
        <authorList>
            <person name="Petersen C."/>
        </authorList>
    </citation>
    <scope>NUCLEOTIDE SEQUENCE</scope>
    <source>
        <strain evidence="4">IBT 35673</strain>
    </source>
</reference>
<keyword evidence="2" id="KW-0732">Signal</keyword>
<dbReference type="EMBL" id="JAPZBQ010000005">
    <property type="protein sequence ID" value="KAJ5329249.1"/>
    <property type="molecule type" value="Genomic_DNA"/>
</dbReference>
<feature type="domain" description="DUF7136" evidence="3">
    <location>
        <begin position="29"/>
        <end position="227"/>
    </location>
</feature>
<comment type="caution">
    <text evidence="4">The sequence shown here is derived from an EMBL/GenBank/DDBJ whole genome shotgun (WGS) entry which is preliminary data.</text>
</comment>
<dbReference type="InterPro" id="IPR055560">
    <property type="entry name" value="DUF7136"/>
</dbReference>
<evidence type="ECO:0000313" key="5">
    <source>
        <dbReference type="Proteomes" id="UP001147695"/>
    </source>
</evidence>
<gene>
    <name evidence="4" type="ORF">N7452_009639</name>
</gene>
<evidence type="ECO:0000313" key="4">
    <source>
        <dbReference type="EMBL" id="KAJ5329249.1"/>
    </source>
</evidence>
<dbReference type="AlphaFoldDB" id="A0A9W9Q8S6"/>
<feature type="signal peptide" evidence="2">
    <location>
        <begin position="1"/>
        <end position="25"/>
    </location>
</feature>
<reference evidence="4" key="2">
    <citation type="journal article" date="2023" name="IMA Fungus">
        <title>Comparative genomic study of the Penicillium genus elucidates a diverse pangenome and 15 lateral gene transfer events.</title>
        <authorList>
            <person name="Petersen C."/>
            <person name="Sorensen T."/>
            <person name="Nielsen M.R."/>
            <person name="Sondergaard T.E."/>
            <person name="Sorensen J.L."/>
            <person name="Fitzpatrick D.A."/>
            <person name="Frisvad J.C."/>
            <person name="Nielsen K.L."/>
        </authorList>
    </citation>
    <scope>NUCLEOTIDE SEQUENCE</scope>
    <source>
        <strain evidence="4">IBT 35673</strain>
    </source>
</reference>
<evidence type="ECO:0000256" key="2">
    <source>
        <dbReference type="SAM" id="SignalP"/>
    </source>
</evidence>